<proteinExistence type="predicted"/>
<protein>
    <submittedName>
        <fullName evidence="2">Uncharacterized protein LOC124809656 isoform X2</fullName>
    </submittedName>
</protein>
<reference evidence="1" key="1">
    <citation type="submission" date="2025-05" db="UniProtKB">
        <authorList>
            <consortium name="RefSeq"/>
        </authorList>
    </citation>
    <scope>NUCLEOTIDE SEQUENCE [LARGE SCALE GENOMIC DNA]</scope>
</reference>
<organism evidence="1 2">
    <name type="scientific">Hydra vulgaris</name>
    <name type="common">Hydra</name>
    <name type="synonym">Hydra attenuata</name>
    <dbReference type="NCBI Taxonomy" id="6087"/>
    <lineage>
        <taxon>Eukaryota</taxon>
        <taxon>Metazoa</taxon>
        <taxon>Cnidaria</taxon>
        <taxon>Hydrozoa</taxon>
        <taxon>Hydroidolina</taxon>
        <taxon>Anthoathecata</taxon>
        <taxon>Aplanulata</taxon>
        <taxon>Hydridae</taxon>
        <taxon>Hydra</taxon>
    </lineage>
</organism>
<dbReference type="GeneID" id="124809656"/>
<keyword evidence="1" id="KW-1185">Reference proteome</keyword>
<accession>A0ABM4B7F7</accession>
<evidence type="ECO:0000313" key="2">
    <source>
        <dbReference type="RefSeq" id="XP_065644794.1"/>
    </source>
</evidence>
<evidence type="ECO:0000313" key="1">
    <source>
        <dbReference type="Proteomes" id="UP001652625"/>
    </source>
</evidence>
<sequence length="220" mass="25088">MENNLKKTCNSTSLNVANREFIDNEFSFLNTFSYANDTEKDLSLTPIVFQSYMLNTRHVNQKQPAPKFETKYFIRKKKELSSVANSQEILSSKTGISNSAEKLDLNQHKVTQKIIENENLSKYKKFPLKTSVCLIANHKKKDSCECTNDQPYLNDELQSFGRLPSSNKSSLNKAPLLNGSSLGKSLFKELLTKTWNKKRVEREKTEQCQNTGSGLISFEV</sequence>
<name>A0ABM4B7F7_HYDVU</name>
<reference evidence="2" key="2">
    <citation type="submission" date="2025-08" db="UniProtKB">
        <authorList>
            <consortium name="RefSeq"/>
        </authorList>
    </citation>
    <scope>IDENTIFICATION</scope>
</reference>
<gene>
    <name evidence="2" type="primary">LOC124809656</name>
</gene>
<dbReference type="Proteomes" id="UP001652625">
    <property type="component" value="Chromosome 01"/>
</dbReference>
<dbReference type="RefSeq" id="XP_065644794.1">
    <property type="nucleotide sequence ID" value="XM_065788722.1"/>
</dbReference>